<feature type="domain" description="Glycosyltransferase subfamily 4-like N-terminal" evidence="4">
    <location>
        <begin position="31"/>
        <end position="167"/>
    </location>
</feature>
<name>H0E642_9ACTN</name>
<proteinExistence type="predicted"/>
<evidence type="ECO:0000259" key="3">
    <source>
        <dbReference type="Pfam" id="PF00534"/>
    </source>
</evidence>
<comment type="caution">
    <text evidence="5">The sequence shown here is derived from an EMBL/GenBank/DDBJ whole genome shotgun (WGS) entry which is preliminary data.</text>
</comment>
<dbReference type="GO" id="GO:1901137">
    <property type="term" value="P:carbohydrate derivative biosynthetic process"/>
    <property type="evidence" value="ECO:0007669"/>
    <property type="project" value="UniProtKB-ARBA"/>
</dbReference>
<keyword evidence="2 5" id="KW-0808">Transferase</keyword>
<dbReference type="Pfam" id="PF13439">
    <property type="entry name" value="Glyco_transf_4"/>
    <property type="match status" value="1"/>
</dbReference>
<dbReference type="EMBL" id="AGUD01000200">
    <property type="protein sequence ID" value="EHN10811.1"/>
    <property type="molecule type" value="Genomic_DNA"/>
</dbReference>
<accession>H0E642</accession>
<keyword evidence="1 5" id="KW-0328">Glycosyltransferase</keyword>
<feature type="domain" description="Glycosyl transferase family 1" evidence="3">
    <location>
        <begin position="201"/>
        <end position="307"/>
    </location>
</feature>
<dbReference type="PANTHER" id="PTHR45947">
    <property type="entry name" value="SULFOQUINOVOSYL TRANSFERASE SQD2"/>
    <property type="match status" value="1"/>
</dbReference>
<dbReference type="Proteomes" id="UP000005143">
    <property type="component" value="Unassembled WGS sequence"/>
</dbReference>
<evidence type="ECO:0000256" key="2">
    <source>
        <dbReference type="ARBA" id="ARBA00022679"/>
    </source>
</evidence>
<keyword evidence="6" id="KW-1185">Reference proteome</keyword>
<dbReference type="InterPro" id="IPR001296">
    <property type="entry name" value="Glyco_trans_1"/>
</dbReference>
<evidence type="ECO:0000256" key="1">
    <source>
        <dbReference type="ARBA" id="ARBA00022676"/>
    </source>
</evidence>
<evidence type="ECO:0000313" key="5">
    <source>
        <dbReference type="EMBL" id="EHN10811.1"/>
    </source>
</evidence>
<dbReference type="PANTHER" id="PTHR45947:SF3">
    <property type="entry name" value="SULFOQUINOVOSYL TRANSFERASE SQD2"/>
    <property type="match status" value="1"/>
</dbReference>
<evidence type="ECO:0000313" key="6">
    <source>
        <dbReference type="Proteomes" id="UP000005143"/>
    </source>
</evidence>
<sequence length="377" mass="40843">MAPDGAGRGLGRHGRRLRVADVTLWYGERSGGIKSYLDAKRRHAAITGAYEHHIVVPGERDEERAGMHRIRGVRVTRNDYRIPPGGRGLCRTIERLRPDVLLLHDPFWTPRQAIAAAHRSGAIVIAVHHGSAALAAAGMPGPDAAWRPIFRSWMHHAYRDVDAIMSVIDPVPDSGRGADLPLRLGLDPAFRPQPDVRRGDHVLYAGRLSRAKGVGELLEATRRGDWTLQLVGDGPWRTALPAEIAALGLADRVTLGDYVSDPAELARRYAAASCVVMPGPNETFGLVGLEAAACGARVVTCDNAPSATTIGALGHTYSAGDVVGLQRAIDAARRAAPDAGAAAALAWRHGWTVLFHQELRDMVDLLERRERRRERAA</sequence>
<organism evidence="5 6">
    <name type="scientific">Patulibacter medicamentivorans</name>
    <dbReference type="NCBI Taxonomy" id="1097667"/>
    <lineage>
        <taxon>Bacteria</taxon>
        <taxon>Bacillati</taxon>
        <taxon>Actinomycetota</taxon>
        <taxon>Thermoleophilia</taxon>
        <taxon>Solirubrobacterales</taxon>
        <taxon>Patulibacteraceae</taxon>
        <taxon>Patulibacter</taxon>
    </lineage>
</organism>
<dbReference type="SUPFAM" id="SSF53756">
    <property type="entry name" value="UDP-Glycosyltransferase/glycogen phosphorylase"/>
    <property type="match status" value="1"/>
</dbReference>
<dbReference type="AlphaFoldDB" id="H0E642"/>
<dbReference type="Pfam" id="PF00534">
    <property type="entry name" value="Glycos_transf_1"/>
    <property type="match status" value="1"/>
</dbReference>
<dbReference type="InterPro" id="IPR028098">
    <property type="entry name" value="Glyco_trans_4-like_N"/>
</dbReference>
<reference evidence="5 6" key="1">
    <citation type="journal article" date="2013" name="Biodegradation">
        <title>Quantitative proteomic analysis of ibuprofen-degrading Patulibacter sp. strain I11.</title>
        <authorList>
            <person name="Almeida B."/>
            <person name="Kjeldal H."/>
            <person name="Lolas I."/>
            <person name="Knudsen A.D."/>
            <person name="Carvalho G."/>
            <person name="Nielsen K.L."/>
            <person name="Barreto Crespo M.T."/>
            <person name="Stensballe A."/>
            <person name="Nielsen J.L."/>
        </authorList>
    </citation>
    <scope>NUCLEOTIDE SEQUENCE [LARGE SCALE GENOMIC DNA]</scope>
    <source>
        <strain evidence="5 6">I11</strain>
    </source>
</reference>
<gene>
    <name evidence="5" type="ORF">PAI11_22920</name>
</gene>
<dbReference type="EC" id="2.4.1.-" evidence="5"/>
<dbReference type="GO" id="GO:0016757">
    <property type="term" value="F:glycosyltransferase activity"/>
    <property type="evidence" value="ECO:0007669"/>
    <property type="project" value="UniProtKB-KW"/>
</dbReference>
<dbReference type="InterPro" id="IPR050194">
    <property type="entry name" value="Glycosyltransferase_grp1"/>
</dbReference>
<dbReference type="Gene3D" id="3.40.50.2000">
    <property type="entry name" value="Glycogen Phosphorylase B"/>
    <property type="match status" value="2"/>
</dbReference>
<protein>
    <submittedName>
        <fullName evidence="5">Putative glycosyltransferase</fullName>
        <ecNumber evidence="5">2.4.1.-</ecNumber>
    </submittedName>
</protein>
<evidence type="ECO:0000259" key="4">
    <source>
        <dbReference type="Pfam" id="PF13439"/>
    </source>
</evidence>